<proteinExistence type="predicted"/>
<evidence type="ECO:0000313" key="1">
    <source>
        <dbReference type="Proteomes" id="UP001652620"/>
    </source>
</evidence>
<accession>A0ABM3K9Y3</accession>
<dbReference type="GeneID" id="125780316"/>
<gene>
    <name evidence="2" type="primary">LOC125780316</name>
</gene>
<reference evidence="2" key="1">
    <citation type="submission" date="2025-08" db="UniProtKB">
        <authorList>
            <consortium name="RefSeq"/>
        </authorList>
    </citation>
    <scope>IDENTIFICATION</scope>
    <source>
        <tissue evidence="2">Adult</tissue>
    </source>
</reference>
<dbReference type="Proteomes" id="UP001652620">
    <property type="component" value="Unplaced"/>
</dbReference>
<sequence>MAHKYTPKGVHVKIRNLTQIYREEKKKFGSSGEPMSSEPVCTPVMTLTNSLSVPPLSSSISAASTPKKRNHMDELIKVAKEQNELLEKVVEDGKILTERVVNAIEQSTNTKEFIGIMKNILEKM</sequence>
<organism evidence="1 2">
    <name type="scientific">Bactrocera dorsalis</name>
    <name type="common">Oriental fruit fly</name>
    <name type="synonym">Dacus dorsalis</name>
    <dbReference type="NCBI Taxonomy" id="27457"/>
    <lineage>
        <taxon>Eukaryota</taxon>
        <taxon>Metazoa</taxon>
        <taxon>Ecdysozoa</taxon>
        <taxon>Arthropoda</taxon>
        <taxon>Hexapoda</taxon>
        <taxon>Insecta</taxon>
        <taxon>Pterygota</taxon>
        <taxon>Neoptera</taxon>
        <taxon>Endopterygota</taxon>
        <taxon>Diptera</taxon>
        <taxon>Brachycera</taxon>
        <taxon>Muscomorpha</taxon>
        <taxon>Tephritoidea</taxon>
        <taxon>Tephritidae</taxon>
        <taxon>Bactrocera</taxon>
        <taxon>Bactrocera</taxon>
    </lineage>
</organism>
<name>A0ABM3K9Y3_BACDO</name>
<dbReference type="RefSeq" id="XP_049318265.1">
    <property type="nucleotide sequence ID" value="XM_049462308.1"/>
</dbReference>
<keyword evidence="1" id="KW-1185">Reference proteome</keyword>
<evidence type="ECO:0000313" key="2">
    <source>
        <dbReference type="RefSeq" id="XP_049318265.1"/>
    </source>
</evidence>
<protein>
    <submittedName>
        <fullName evidence="2">Uncharacterized protein LOC125780316</fullName>
    </submittedName>
</protein>